<dbReference type="InterPro" id="IPR011025">
    <property type="entry name" value="GproteinA_insert"/>
</dbReference>
<keyword evidence="5" id="KW-0807">Transducer</keyword>
<feature type="binding site" evidence="6">
    <location>
        <begin position="204"/>
        <end position="208"/>
    </location>
    <ligand>
        <name>GTP</name>
        <dbReference type="ChEBI" id="CHEBI:37565"/>
    </ligand>
</feature>
<dbReference type="STRING" id="6832.A0A553PAY3"/>
<accession>A0A553PAY3</accession>
<dbReference type="GO" id="GO:0003924">
    <property type="term" value="F:GTPase activity"/>
    <property type="evidence" value="ECO:0007669"/>
    <property type="project" value="InterPro"/>
</dbReference>
<dbReference type="AlphaFoldDB" id="A0A553PAY3"/>
<dbReference type="SUPFAM" id="SSF47895">
    <property type="entry name" value="Transducin (alpha subunit), insertion domain"/>
    <property type="match status" value="1"/>
</dbReference>
<dbReference type="InterPro" id="IPR001019">
    <property type="entry name" value="Gprotein_alpha_su"/>
</dbReference>
<keyword evidence="3 7" id="KW-0460">Magnesium</keyword>
<dbReference type="GO" id="GO:0001664">
    <property type="term" value="F:G protein-coupled receptor binding"/>
    <property type="evidence" value="ECO:0007669"/>
    <property type="project" value="TreeGrafter"/>
</dbReference>
<dbReference type="Proteomes" id="UP000318571">
    <property type="component" value="Chromosome 2"/>
</dbReference>
<dbReference type="Gene3D" id="3.40.50.300">
    <property type="entry name" value="P-loop containing nucleotide triphosphate hydrolases"/>
    <property type="match status" value="1"/>
</dbReference>
<dbReference type="GO" id="GO:0007188">
    <property type="term" value="P:adenylate cyclase-modulating G protein-coupled receptor signaling pathway"/>
    <property type="evidence" value="ECO:0007669"/>
    <property type="project" value="TreeGrafter"/>
</dbReference>
<dbReference type="PRINTS" id="PR00318">
    <property type="entry name" value="GPROTEINA"/>
</dbReference>
<name>A0A553PAY3_TIGCA</name>
<feature type="binding site" evidence="6">
    <location>
        <begin position="41"/>
        <end position="46"/>
    </location>
    <ligand>
        <name>GTP</name>
        <dbReference type="ChEBI" id="CHEBI:37565"/>
    </ligand>
</feature>
<dbReference type="OMA" id="HDSAKYF"/>
<evidence type="ECO:0000256" key="1">
    <source>
        <dbReference type="ARBA" id="ARBA00022723"/>
    </source>
</evidence>
<dbReference type="CDD" id="cd00066">
    <property type="entry name" value="G-alpha"/>
    <property type="match status" value="1"/>
</dbReference>
<dbReference type="InterPro" id="IPR027417">
    <property type="entry name" value="P-loop_NTPase"/>
</dbReference>
<dbReference type="PANTHER" id="PTHR10218">
    <property type="entry name" value="GTP-BINDING PROTEIN ALPHA SUBUNIT"/>
    <property type="match status" value="1"/>
</dbReference>
<sequence>MGCAQSVDDETLRNRRINRELYRDYSTDAQIVKLLLLGAGESGKSTIVKQMKLLHAVNDRATTGFSDEEKVEAQRAIYANIMDSIVALIEAMENFGLKLNNNRLEEDKFKVLRFAMNNESHRPPEDVVMAMKNLWRDGVIQACYQRRNEFQMNDSAEYFLKDLDRVCSKDFIPNDQDVLRTRVITSGIVKIEFQFRKLRFHMFDVGGQRSERKKWIHCFDNVTAVLFIISLSEYDQVLFEDNQTNRMHESLNLFASIVNNIHFKTKPFIVFFNKKDLFEDKLKHKSIRIAFPDYTGDKSFESTSDFIIDKYLNQSQVSSKRRAIYPHLTTATDTELVNRVFTNVSDIILNDILKDIGLN</sequence>
<reference evidence="8 9" key="1">
    <citation type="journal article" date="2018" name="Nat. Ecol. Evol.">
        <title>Genomic signatures of mitonuclear coevolution across populations of Tigriopus californicus.</title>
        <authorList>
            <person name="Barreto F.S."/>
            <person name="Watson E.T."/>
            <person name="Lima T.G."/>
            <person name="Willett C.S."/>
            <person name="Edmands S."/>
            <person name="Li W."/>
            <person name="Burton R.S."/>
        </authorList>
    </citation>
    <scope>NUCLEOTIDE SEQUENCE [LARGE SCALE GENOMIC DNA]</scope>
    <source>
        <strain evidence="8 9">San Diego</strain>
    </source>
</reference>
<dbReference type="PROSITE" id="PS51882">
    <property type="entry name" value="G_ALPHA"/>
    <property type="match status" value="1"/>
</dbReference>
<keyword evidence="4 6" id="KW-0342">GTP-binding</keyword>
<evidence type="ECO:0000256" key="6">
    <source>
        <dbReference type="PIRSR" id="PIRSR601019-1"/>
    </source>
</evidence>
<dbReference type="PANTHER" id="PTHR10218:SF302">
    <property type="entry name" value="GUANINE NUCLEOTIDE-BINDING PROTEIN ALPHA-5 SUBUNIT"/>
    <property type="match status" value="1"/>
</dbReference>
<dbReference type="GO" id="GO:0032502">
    <property type="term" value="P:developmental process"/>
    <property type="evidence" value="ECO:0007669"/>
    <property type="project" value="UniProtKB-ARBA"/>
</dbReference>
<dbReference type="GO" id="GO:0005525">
    <property type="term" value="F:GTP binding"/>
    <property type="evidence" value="ECO:0007669"/>
    <property type="project" value="UniProtKB-KW"/>
</dbReference>
<keyword evidence="1 7" id="KW-0479">Metal-binding</keyword>
<feature type="binding site" evidence="6">
    <location>
        <begin position="179"/>
        <end position="185"/>
    </location>
    <ligand>
        <name>GTP</name>
        <dbReference type="ChEBI" id="CHEBI:37565"/>
    </ligand>
</feature>
<dbReference type="FunFam" id="3.40.50.300:FF:000563">
    <property type="entry name" value="Guanine nucleotide-binding protein alpha subunit"/>
    <property type="match status" value="1"/>
</dbReference>
<protein>
    <submittedName>
        <fullName evidence="8">Uncharacterized protein</fullName>
    </submittedName>
</protein>
<evidence type="ECO:0000256" key="7">
    <source>
        <dbReference type="PIRSR" id="PIRSR601019-2"/>
    </source>
</evidence>
<feature type="binding site" evidence="7">
    <location>
        <position position="45"/>
    </location>
    <ligand>
        <name>Mg(2+)</name>
        <dbReference type="ChEBI" id="CHEBI:18420"/>
    </ligand>
</feature>
<organism evidence="8 9">
    <name type="scientific">Tigriopus californicus</name>
    <name type="common">Marine copepod</name>
    <dbReference type="NCBI Taxonomy" id="6832"/>
    <lineage>
        <taxon>Eukaryota</taxon>
        <taxon>Metazoa</taxon>
        <taxon>Ecdysozoa</taxon>
        <taxon>Arthropoda</taxon>
        <taxon>Crustacea</taxon>
        <taxon>Multicrustacea</taxon>
        <taxon>Hexanauplia</taxon>
        <taxon>Copepoda</taxon>
        <taxon>Harpacticoida</taxon>
        <taxon>Harpacticidae</taxon>
        <taxon>Tigriopus</taxon>
    </lineage>
</organism>
<dbReference type="OrthoDB" id="5817230at2759"/>
<keyword evidence="9" id="KW-1185">Reference proteome</keyword>
<dbReference type="GO" id="GO:0005737">
    <property type="term" value="C:cytoplasm"/>
    <property type="evidence" value="ECO:0007669"/>
    <property type="project" value="TreeGrafter"/>
</dbReference>
<dbReference type="Gene3D" id="1.10.400.10">
    <property type="entry name" value="GI Alpha 1, domain 2-like"/>
    <property type="match status" value="1"/>
</dbReference>
<evidence type="ECO:0000313" key="8">
    <source>
        <dbReference type="EMBL" id="TRY74846.1"/>
    </source>
</evidence>
<dbReference type="Pfam" id="PF00503">
    <property type="entry name" value="G-alpha"/>
    <property type="match status" value="1"/>
</dbReference>
<keyword evidence="2 6" id="KW-0547">Nucleotide-binding</keyword>
<evidence type="ECO:0000256" key="5">
    <source>
        <dbReference type="ARBA" id="ARBA00023224"/>
    </source>
</evidence>
<comment type="caution">
    <text evidence="8">The sequence shown here is derived from an EMBL/GenBank/DDBJ whole genome shotgun (WGS) entry which is preliminary data.</text>
</comment>
<evidence type="ECO:0000256" key="4">
    <source>
        <dbReference type="ARBA" id="ARBA00023134"/>
    </source>
</evidence>
<evidence type="ECO:0000256" key="3">
    <source>
        <dbReference type="ARBA" id="ARBA00022842"/>
    </source>
</evidence>
<gene>
    <name evidence="8" type="ORF">TCAL_00538</name>
</gene>
<dbReference type="SMART" id="SM00275">
    <property type="entry name" value="G_alpha"/>
    <property type="match status" value="1"/>
</dbReference>
<dbReference type="EMBL" id="VCGU01000005">
    <property type="protein sequence ID" value="TRY74846.1"/>
    <property type="molecule type" value="Genomic_DNA"/>
</dbReference>
<dbReference type="GO" id="GO:0005834">
    <property type="term" value="C:heterotrimeric G-protein complex"/>
    <property type="evidence" value="ECO:0007669"/>
    <property type="project" value="TreeGrafter"/>
</dbReference>
<dbReference type="GO" id="GO:0031683">
    <property type="term" value="F:G-protein beta/gamma-subunit complex binding"/>
    <property type="evidence" value="ECO:0007669"/>
    <property type="project" value="InterPro"/>
</dbReference>
<dbReference type="FunFam" id="1.10.400.10:FF:000007">
    <property type="entry name" value="Guanine nucleotide-binding protein subunit alpha"/>
    <property type="match status" value="1"/>
</dbReference>
<dbReference type="GO" id="GO:0046872">
    <property type="term" value="F:metal ion binding"/>
    <property type="evidence" value="ECO:0007669"/>
    <property type="project" value="UniProtKB-KW"/>
</dbReference>
<evidence type="ECO:0000256" key="2">
    <source>
        <dbReference type="ARBA" id="ARBA00022741"/>
    </source>
</evidence>
<feature type="binding site" evidence="6">
    <location>
        <begin position="154"/>
        <end position="155"/>
    </location>
    <ligand>
        <name>GTP</name>
        <dbReference type="ChEBI" id="CHEBI:37565"/>
    </ligand>
</feature>
<feature type="binding site" evidence="6">
    <location>
        <begin position="273"/>
        <end position="276"/>
    </location>
    <ligand>
        <name>GTP</name>
        <dbReference type="ChEBI" id="CHEBI:37565"/>
    </ligand>
</feature>
<proteinExistence type="predicted"/>
<feature type="binding site" evidence="6">
    <location>
        <position position="331"/>
    </location>
    <ligand>
        <name>GTP</name>
        <dbReference type="ChEBI" id="CHEBI:37565"/>
    </ligand>
</feature>
<dbReference type="SUPFAM" id="SSF52540">
    <property type="entry name" value="P-loop containing nucleoside triphosphate hydrolases"/>
    <property type="match status" value="1"/>
</dbReference>
<evidence type="ECO:0000313" key="9">
    <source>
        <dbReference type="Proteomes" id="UP000318571"/>
    </source>
</evidence>
<feature type="binding site" evidence="7">
    <location>
        <position position="185"/>
    </location>
    <ligand>
        <name>Mg(2+)</name>
        <dbReference type="ChEBI" id="CHEBI:18420"/>
    </ligand>
</feature>